<feature type="transmembrane region" description="Helical" evidence="8">
    <location>
        <begin position="377"/>
        <end position="398"/>
    </location>
</feature>
<dbReference type="InterPro" id="IPR003004">
    <property type="entry name" value="GspF/PilC"/>
</dbReference>
<evidence type="ECO:0000256" key="5">
    <source>
        <dbReference type="ARBA" id="ARBA00022692"/>
    </source>
</evidence>
<evidence type="ECO:0000256" key="8">
    <source>
        <dbReference type="SAM" id="Phobius"/>
    </source>
</evidence>
<dbReference type="Pfam" id="PF00482">
    <property type="entry name" value="T2SSF"/>
    <property type="match status" value="2"/>
</dbReference>
<dbReference type="GO" id="GO:0005886">
    <property type="term" value="C:plasma membrane"/>
    <property type="evidence" value="ECO:0007669"/>
    <property type="project" value="UniProtKB-SubCell"/>
</dbReference>
<reference evidence="11 13" key="1">
    <citation type="journal article" date="2018" name="Front. Microbiol.">
        <title>Genome-Based Analysis Reveals the Taxonomy and Diversity of the Family Idiomarinaceae.</title>
        <authorList>
            <person name="Liu Y."/>
            <person name="Lai Q."/>
            <person name="Shao Z."/>
        </authorList>
    </citation>
    <scope>NUCLEOTIDE SEQUENCE [LARGE SCALE GENOMIC DNA]</scope>
    <source>
        <strain evidence="11 13">CF12-14</strain>
    </source>
</reference>
<dbReference type="InterPro" id="IPR042094">
    <property type="entry name" value="T2SS_GspF_sf"/>
</dbReference>
<dbReference type="GO" id="GO:0015628">
    <property type="term" value="P:protein secretion by the type II secretion system"/>
    <property type="evidence" value="ECO:0007669"/>
    <property type="project" value="InterPro"/>
</dbReference>
<evidence type="ECO:0000313" key="11">
    <source>
        <dbReference type="EMBL" id="RUO27315.1"/>
    </source>
</evidence>
<feature type="domain" description="Type II secretion system protein GspF" evidence="9">
    <location>
        <begin position="72"/>
        <end position="194"/>
    </location>
</feature>
<feature type="transmembrane region" description="Helical" evidence="8">
    <location>
        <begin position="224"/>
        <end position="243"/>
    </location>
</feature>
<gene>
    <name evidence="11" type="primary">gspF</name>
    <name evidence="10" type="ORF">B0I24_102104</name>
    <name evidence="11" type="ORF">CWE07_05055</name>
</gene>
<dbReference type="AlphaFoldDB" id="A0A327X4P4"/>
<keyword evidence="7 8" id="KW-0472">Membrane</keyword>
<proteinExistence type="inferred from homology"/>
<evidence type="ECO:0000256" key="3">
    <source>
        <dbReference type="ARBA" id="ARBA00022475"/>
    </source>
</evidence>
<dbReference type="EMBL" id="PIPK01000003">
    <property type="protein sequence ID" value="RUO27315.1"/>
    <property type="molecule type" value="Genomic_DNA"/>
</dbReference>
<dbReference type="Gene3D" id="1.20.81.30">
    <property type="entry name" value="Type II secretion system (T2SS), domain F"/>
    <property type="match status" value="2"/>
</dbReference>
<name>A0A327X4P4_9GAMM</name>
<comment type="subcellular location">
    <subcellularLocation>
        <location evidence="1">Cell inner membrane</location>
        <topology evidence="1">Multi-pass membrane protein</topology>
    </subcellularLocation>
</comment>
<dbReference type="OrthoDB" id="9805682at2"/>
<evidence type="ECO:0000256" key="6">
    <source>
        <dbReference type="ARBA" id="ARBA00022989"/>
    </source>
</evidence>
<evidence type="ECO:0000313" key="12">
    <source>
        <dbReference type="Proteomes" id="UP000249203"/>
    </source>
</evidence>
<protein>
    <submittedName>
        <fullName evidence="10">Type II secretion system protein F (GspF)</fullName>
    </submittedName>
    <submittedName>
        <fullName evidence="11">Type II secretion system protein GspF</fullName>
    </submittedName>
</protein>
<evidence type="ECO:0000256" key="1">
    <source>
        <dbReference type="ARBA" id="ARBA00004429"/>
    </source>
</evidence>
<dbReference type="FunFam" id="1.20.81.30:FF:000001">
    <property type="entry name" value="Type II secretion system protein F"/>
    <property type="match status" value="2"/>
</dbReference>
<sequence>MAAFEYQAMDAKGRRKKGVLEADTERQIRQQLREKGLIPLTVSEAGASDKGATPKRRLFQGRVSVSDLALMSRQIATLVASGLPLEQCLLAVSEQTEKPRLQKMLMSVRSKVVEGYTLAEGMRDFPQVFDDLYCAMVAAGEKSGHLDEVLERLADYTEQRQQTRSQIQQASVYPGVLTVVAIAVIAFLLASVVPEIVDQFADQGQQLPAVTEFLIAISDFVRGYGVYLVIAIIAAITLFKAALNKPAFRYKVHRKMLYLPFFGRIIRGVNTARFARTLSILTASAVPLLDSLKITASVMSNLRMREVVEQACDRVREGTSLRASLADSKLFPPMMLHMIASGEKSGELEQMLKRCADNQDNEFSNLVNVSLKIFEPALIVTMAGVVLFIVLAIIQPILALNQQVGL</sequence>
<comment type="caution">
    <text evidence="10">The sequence shown here is derived from an EMBL/GenBank/DDBJ whole genome shotgun (WGS) entry which is preliminary data.</text>
</comment>
<feature type="domain" description="Type II secretion system protein GspF" evidence="9">
    <location>
        <begin position="274"/>
        <end position="396"/>
    </location>
</feature>
<accession>A0A327X4P4</accession>
<evidence type="ECO:0000256" key="7">
    <source>
        <dbReference type="ARBA" id="ARBA00023136"/>
    </source>
</evidence>
<evidence type="ECO:0000256" key="2">
    <source>
        <dbReference type="ARBA" id="ARBA00005745"/>
    </source>
</evidence>
<keyword evidence="4" id="KW-0997">Cell inner membrane</keyword>
<keyword evidence="6 8" id="KW-1133">Transmembrane helix</keyword>
<evidence type="ECO:0000313" key="10">
    <source>
        <dbReference type="EMBL" id="RAK00679.1"/>
    </source>
</evidence>
<reference evidence="10 12" key="2">
    <citation type="submission" date="2018-06" db="EMBL/GenBank/DDBJ databases">
        <title>Genomic Encyclopedia of Type Strains, Phase III (KMG-III): the genomes of soil and plant-associated and newly described type strains.</title>
        <authorList>
            <person name="Whitman W."/>
        </authorList>
    </citation>
    <scope>NUCLEOTIDE SEQUENCE [LARGE SCALE GENOMIC DNA]</scope>
    <source>
        <strain evidence="10 12">CGMCC 1.15366</strain>
    </source>
</reference>
<keyword evidence="3" id="KW-1003">Cell membrane</keyword>
<organism evidence="10 12">
    <name type="scientific">Aliidiomarina maris</name>
    <dbReference type="NCBI Taxonomy" id="531312"/>
    <lineage>
        <taxon>Bacteria</taxon>
        <taxon>Pseudomonadati</taxon>
        <taxon>Pseudomonadota</taxon>
        <taxon>Gammaproteobacteria</taxon>
        <taxon>Alteromonadales</taxon>
        <taxon>Idiomarinaceae</taxon>
        <taxon>Aliidiomarina</taxon>
    </lineage>
</organism>
<dbReference type="RefSeq" id="WP_111568473.1">
    <property type="nucleotide sequence ID" value="NZ_PIPK01000003.1"/>
</dbReference>
<dbReference type="NCBIfam" id="TIGR02120">
    <property type="entry name" value="GspF"/>
    <property type="match status" value="1"/>
</dbReference>
<evidence type="ECO:0000256" key="4">
    <source>
        <dbReference type="ARBA" id="ARBA00022519"/>
    </source>
</evidence>
<dbReference type="EMBL" id="QLMD01000002">
    <property type="protein sequence ID" value="RAK00679.1"/>
    <property type="molecule type" value="Genomic_DNA"/>
</dbReference>
<keyword evidence="5 8" id="KW-0812">Transmembrane</keyword>
<dbReference type="PANTHER" id="PTHR30012">
    <property type="entry name" value="GENERAL SECRETION PATHWAY PROTEIN"/>
    <property type="match status" value="1"/>
</dbReference>
<comment type="similarity">
    <text evidence="2">Belongs to the GSP F family.</text>
</comment>
<keyword evidence="13" id="KW-1185">Reference proteome</keyword>
<dbReference type="Proteomes" id="UP000287865">
    <property type="component" value="Unassembled WGS sequence"/>
</dbReference>
<feature type="transmembrane region" description="Helical" evidence="8">
    <location>
        <begin position="170"/>
        <end position="193"/>
    </location>
</feature>
<dbReference type="GO" id="GO:0015627">
    <property type="term" value="C:type II protein secretion system complex"/>
    <property type="evidence" value="ECO:0007669"/>
    <property type="project" value="InterPro"/>
</dbReference>
<evidence type="ECO:0000313" key="13">
    <source>
        <dbReference type="Proteomes" id="UP000287865"/>
    </source>
</evidence>
<dbReference type="PANTHER" id="PTHR30012:SF0">
    <property type="entry name" value="TYPE II SECRETION SYSTEM PROTEIN F-RELATED"/>
    <property type="match status" value="1"/>
</dbReference>
<dbReference type="PRINTS" id="PR00812">
    <property type="entry name" value="BCTERIALGSPF"/>
</dbReference>
<evidence type="ECO:0000259" key="9">
    <source>
        <dbReference type="Pfam" id="PF00482"/>
    </source>
</evidence>
<dbReference type="InterPro" id="IPR011850">
    <property type="entry name" value="T2SS_GspF"/>
</dbReference>
<dbReference type="Proteomes" id="UP000249203">
    <property type="component" value="Unassembled WGS sequence"/>
</dbReference>
<dbReference type="InterPro" id="IPR018076">
    <property type="entry name" value="T2SS_GspF_dom"/>
</dbReference>